<protein>
    <submittedName>
        <fullName evidence="1">Uncharacterized protein</fullName>
    </submittedName>
</protein>
<comment type="caution">
    <text evidence="1">The sequence shown here is derived from an EMBL/GenBank/DDBJ whole genome shotgun (WGS) entry which is preliminary data.</text>
</comment>
<name>A0A5J4QDY7_9ZZZZ</name>
<gene>
    <name evidence="1" type="ORF">EZS27_031229</name>
</gene>
<reference evidence="1" key="1">
    <citation type="submission" date="2019-03" db="EMBL/GenBank/DDBJ databases">
        <title>Single cell metagenomics reveals metabolic interactions within the superorganism composed of flagellate Streblomastix strix and complex community of Bacteroidetes bacteria on its surface.</title>
        <authorList>
            <person name="Treitli S.C."/>
            <person name="Kolisko M."/>
            <person name="Husnik F."/>
            <person name="Keeling P."/>
            <person name="Hampl V."/>
        </authorList>
    </citation>
    <scope>NUCLEOTIDE SEQUENCE</scope>
    <source>
        <strain evidence="1">STM</strain>
    </source>
</reference>
<dbReference type="AlphaFoldDB" id="A0A5J4QDY7"/>
<proteinExistence type="predicted"/>
<accession>A0A5J4QDY7</accession>
<evidence type="ECO:0000313" key="1">
    <source>
        <dbReference type="EMBL" id="KAA6318803.1"/>
    </source>
</evidence>
<sequence length="78" mass="9387">MNDVFGNENYTIKSNYVNTKVIKWIKELAISKVVFELSTKRYIVIDDFSINYTTSKDKFQVEMKYHYSDTYNNNIQRK</sequence>
<dbReference type="EMBL" id="SNRY01004077">
    <property type="protein sequence ID" value="KAA6318803.1"/>
    <property type="molecule type" value="Genomic_DNA"/>
</dbReference>
<organism evidence="1">
    <name type="scientific">termite gut metagenome</name>
    <dbReference type="NCBI Taxonomy" id="433724"/>
    <lineage>
        <taxon>unclassified sequences</taxon>
        <taxon>metagenomes</taxon>
        <taxon>organismal metagenomes</taxon>
    </lineage>
</organism>